<organism evidence="3 4">
    <name type="scientific">Phenylobacterium terrae</name>
    <dbReference type="NCBI Taxonomy" id="2665495"/>
    <lineage>
        <taxon>Bacteria</taxon>
        <taxon>Pseudomonadati</taxon>
        <taxon>Pseudomonadota</taxon>
        <taxon>Alphaproteobacteria</taxon>
        <taxon>Caulobacterales</taxon>
        <taxon>Caulobacteraceae</taxon>
        <taxon>Phenylobacterium</taxon>
    </lineage>
</organism>
<dbReference type="RefSeq" id="WP_377280938.1">
    <property type="nucleotide sequence ID" value="NZ_JBHRSI010000003.1"/>
</dbReference>
<gene>
    <name evidence="3" type="ORF">ACFSC0_02425</name>
</gene>
<proteinExistence type="predicted"/>
<evidence type="ECO:0008006" key="5">
    <source>
        <dbReference type="Google" id="ProtNLM"/>
    </source>
</evidence>
<evidence type="ECO:0000313" key="3">
    <source>
        <dbReference type="EMBL" id="MFD1782235.1"/>
    </source>
</evidence>
<protein>
    <recommendedName>
        <fullName evidence="5">Secreted protein</fullName>
    </recommendedName>
</protein>
<name>A0ABW4MWG0_9CAUL</name>
<evidence type="ECO:0000313" key="4">
    <source>
        <dbReference type="Proteomes" id="UP001597237"/>
    </source>
</evidence>
<feature type="signal peptide" evidence="2">
    <location>
        <begin position="1"/>
        <end position="21"/>
    </location>
</feature>
<accession>A0ABW4MWG0</accession>
<keyword evidence="2" id="KW-0732">Signal</keyword>
<feature type="chain" id="PRO_5046282525" description="Secreted protein" evidence="2">
    <location>
        <begin position="22"/>
        <end position="310"/>
    </location>
</feature>
<sequence>MARLFAYALVPLLILASSAEAQFFSRRSSEPAEPAGPVQPWPYPAPDAQDWWDGEWPVAAEVLDPLGGRRAGRRERMTAVDNGVDANLYRLWGLPPLQWQVLRGDEMILEVWVRPSGSVRQMVTRVVVRQDDKAFVQARAGLACCEPGIARRVDINAELPEGAAAQLRALRNHDMWSAPREVRVTEAEDTADAICVEGTAYDVTLMVPGRSVSLRRACDRAEIGQVADALEAAVKAALGHDTRFDVLFPRGADFSRARTAYNQLIESGGRLQAARTNRAQAPSFTPEPNRTEEGAAAAPNAATGAAGTER</sequence>
<evidence type="ECO:0000256" key="1">
    <source>
        <dbReference type="SAM" id="MobiDB-lite"/>
    </source>
</evidence>
<feature type="compositionally biased region" description="Polar residues" evidence="1">
    <location>
        <begin position="274"/>
        <end position="288"/>
    </location>
</feature>
<dbReference type="Proteomes" id="UP001597237">
    <property type="component" value="Unassembled WGS sequence"/>
</dbReference>
<feature type="compositionally biased region" description="Low complexity" evidence="1">
    <location>
        <begin position="294"/>
        <end position="310"/>
    </location>
</feature>
<dbReference type="EMBL" id="JBHUEY010000001">
    <property type="protein sequence ID" value="MFD1782235.1"/>
    <property type="molecule type" value="Genomic_DNA"/>
</dbReference>
<feature type="region of interest" description="Disordered" evidence="1">
    <location>
        <begin position="271"/>
        <end position="310"/>
    </location>
</feature>
<reference evidence="4" key="1">
    <citation type="journal article" date="2019" name="Int. J. Syst. Evol. Microbiol.">
        <title>The Global Catalogue of Microorganisms (GCM) 10K type strain sequencing project: providing services to taxonomists for standard genome sequencing and annotation.</title>
        <authorList>
            <consortium name="The Broad Institute Genomics Platform"/>
            <consortium name="The Broad Institute Genome Sequencing Center for Infectious Disease"/>
            <person name="Wu L."/>
            <person name="Ma J."/>
        </authorList>
    </citation>
    <scope>NUCLEOTIDE SEQUENCE [LARGE SCALE GENOMIC DNA]</scope>
    <source>
        <strain evidence="4">DFY28</strain>
    </source>
</reference>
<comment type="caution">
    <text evidence="3">The sequence shown here is derived from an EMBL/GenBank/DDBJ whole genome shotgun (WGS) entry which is preliminary data.</text>
</comment>
<evidence type="ECO:0000256" key="2">
    <source>
        <dbReference type="SAM" id="SignalP"/>
    </source>
</evidence>
<keyword evidence="4" id="KW-1185">Reference proteome</keyword>